<accession>A0AAE0K684</accession>
<protein>
    <submittedName>
        <fullName evidence="1">Uncharacterized protein</fullName>
    </submittedName>
</protein>
<reference evidence="1" key="2">
    <citation type="submission" date="2023-06" db="EMBL/GenBank/DDBJ databases">
        <authorList>
            <consortium name="Lawrence Berkeley National Laboratory"/>
            <person name="Haridas S."/>
            <person name="Hensen N."/>
            <person name="Bonometti L."/>
            <person name="Westerberg I."/>
            <person name="Brannstrom I.O."/>
            <person name="Guillou S."/>
            <person name="Cros-Aarteil S."/>
            <person name="Calhoun S."/>
            <person name="Kuo A."/>
            <person name="Mondo S."/>
            <person name="Pangilinan J."/>
            <person name="Riley R."/>
            <person name="LaButti K."/>
            <person name="Andreopoulos B."/>
            <person name="Lipzen A."/>
            <person name="Chen C."/>
            <person name="Yanf M."/>
            <person name="Daum C."/>
            <person name="Ng V."/>
            <person name="Clum A."/>
            <person name="Steindorff A."/>
            <person name="Ohm R."/>
            <person name="Martin F."/>
            <person name="Silar P."/>
            <person name="Natvig D."/>
            <person name="Lalanne C."/>
            <person name="Gautier V."/>
            <person name="Ament-velasquez S.L."/>
            <person name="Kruys A."/>
            <person name="Hutchinson M.I."/>
            <person name="Powell A.J."/>
            <person name="Barry K."/>
            <person name="Miller A.N."/>
            <person name="Grigoriev I.V."/>
            <person name="Debuchy R."/>
            <person name="Gladieux P."/>
            <person name="Thoren M.H."/>
            <person name="Johannesson H."/>
        </authorList>
    </citation>
    <scope>NUCLEOTIDE SEQUENCE</scope>
    <source>
        <strain evidence="1">CBS 232.78</strain>
    </source>
</reference>
<dbReference type="EMBL" id="JAULSW010000009">
    <property type="protein sequence ID" value="KAK3370594.1"/>
    <property type="molecule type" value="Genomic_DNA"/>
</dbReference>
<comment type="caution">
    <text evidence="1">The sequence shown here is derived from an EMBL/GenBank/DDBJ whole genome shotgun (WGS) entry which is preliminary data.</text>
</comment>
<dbReference type="AlphaFoldDB" id="A0AAE0K684"/>
<evidence type="ECO:0000313" key="1">
    <source>
        <dbReference type="EMBL" id="KAK3370594.1"/>
    </source>
</evidence>
<dbReference type="Proteomes" id="UP001285441">
    <property type="component" value="Unassembled WGS sequence"/>
</dbReference>
<keyword evidence="2" id="KW-1185">Reference proteome</keyword>
<gene>
    <name evidence="1" type="ORF">B0H63DRAFT_564715</name>
</gene>
<proteinExistence type="predicted"/>
<name>A0AAE0K684_9PEZI</name>
<sequence length="142" mass="15476">MATFRKPQRNCALPVLLGNRKIRNKLRIWDKSKNYLDKPPKDASYIYAALYKAGGLDNDVNAVALFLLTCPHVGWVITLLAPCFGGALTDTATDVLFQECVLALLALPSASQFLSIVVVGNHQRVSRADTIMGLEALTTGMV</sequence>
<reference evidence="1" key="1">
    <citation type="journal article" date="2023" name="Mol. Phylogenet. Evol.">
        <title>Genome-scale phylogeny and comparative genomics of the fungal order Sordariales.</title>
        <authorList>
            <person name="Hensen N."/>
            <person name="Bonometti L."/>
            <person name="Westerberg I."/>
            <person name="Brannstrom I.O."/>
            <person name="Guillou S."/>
            <person name="Cros-Aarteil S."/>
            <person name="Calhoun S."/>
            <person name="Haridas S."/>
            <person name="Kuo A."/>
            <person name="Mondo S."/>
            <person name="Pangilinan J."/>
            <person name="Riley R."/>
            <person name="LaButti K."/>
            <person name="Andreopoulos B."/>
            <person name="Lipzen A."/>
            <person name="Chen C."/>
            <person name="Yan M."/>
            <person name="Daum C."/>
            <person name="Ng V."/>
            <person name="Clum A."/>
            <person name="Steindorff A."/>
            <person name="Ohm R.A."/>
            <person name="Martin F."/>
            <person name="Silar P."/>
            <person name="Natvig D.O."/>
            <person name="Lalanne C."/>
            <person name="Gautier V."/>
            <person name="Ament-Velasquez S.L."/>
            <person name="Kruys A."/>
            <person name="Hutchinson M.I."/>
            <person name="Powell A.J."/>
            <person name="Barry K."/>
            <person name="Miller A.N."/>
            <person name="Grigoriev I.V."/>
            <person name="Debuchy R."/>
            <person name="Gladieux P."/>
            <person name="Hiltunen Thoren M."/>
            <person name="Johannesson H."/>
        </authorList>
    </citation>
    <scope>NUCLEOTIDE SEQUENCE</scope>
    <source>
        <strain evidence="1">CBS 232.78</strain>
    </source>
</reference>
<evidence type="ECO:0000313" key="2">
    <source>
        <dbReference type="Proteomes" id="UP001285441"/>
    </source>
</evidence>
<organism evidence="1 2">
    <name type="scientific">Podospora didyma</name>
    <dbReference type="NCBI Taxonomy" id="330526"/>
    <lineage>
        <taxon>Eukaryota</taxon>
        <taxon>Fungi</taxon>
        <taxon>Dikarya</taxon>
        <taxon>Ascomycota</taxon>
        <taxon>Pezizomycotina</taxon>
        <taxon>Sordariomycetes</taxon>
        <taxon>Sordariomycetidae</taxon>
        <taxon>Sordariales</taxon>
        <taxon>Podosporaceae</taxon>
        <taxon>Podospora</taxon>
    </lineage>
</organism>